<dbReference type="AlphaFoldDB" id="A0A8H7RUL9"/>
<sequence>MLECTGLNLITRGYSDSSRSSSNNNSNNSSSSNSNNNNNNINNIDYDYDDYYEDGDHYDCNGETSWVDVSDEESSDESVAQEINNESSSENNDIIIECVENVSDHPNTKLHEFNNLFHNLEESRSRKYSKSLFSLATKHGVSRAFYDEFIKDINSYNE</sequence>
<comment type="caution">
    <text evidence="2">The sequence shown here is derived from an EMBL/GenBank/DDBJ whole genome shotgun (WGS) entry which is preliminary data.</text>
</comment>
<accession>A0A8H7RUL9</accession>
<evidence type="ECO:0000313" key="3">
    <source>
        <dbReference type="Proteomes" id="UP000646827"/>
    </source>
</evidence>
<feature type="region of interest" description="Disordered" evidence="1">
    <location>
        <begin position="62"/>
        <end position="88"/>
    </location>
</feature>
<reference evidence="2 3" key="1">
    <citation type="submission" date="2020-12" db="EMBL/GenBank/DDBJ databases">
        <title>Metabolic potential, ecology and presence of endohyphal bacteria is reflected in genomic diversity of Mucoromycotina.</title>
        <authorList>
            <person name="Muszewska A."/>
            <person name="Okrasinska A."/>
            <person name="Steczkiewicz K."/>
            <person name="Drgas O."/>
            <person name="Orlowska M."/>
            <person name="Perlinska-Lenart U."/>
            <person name="Aleksandrzak-Piekarczyk T."/>
            <person name="Szatraj K."/>
            <person name="Zielenkiewicz U."/>
            <person name="Pilsyk S."/>
            <person name="Malc E."/>
            <person name="Mieczkowski P."/>
            <person name="Kruszewska J.S."/>
            <person name="Biernat P."/>
            <person name="Pawlowska J."/>
        </authorList>
    </citation>
    <scope>NUCLEOTIDE SEQUENCE [LARGE SCALE GENOMIC DNA]</scope>
    <source>
        <strain evidence="2 3">CBS 142.35</strain>
    </source>
</reference>
<feature type="non-terminal residue" evidence="2">
    <location>
        <position position="1"/>
    </location>
</feature>
<protein>
    <submittedName>
        <fullName evidence="2">Uncharacterized protein</fullName>
    </submittedName>
</protein>
<evidence type="ECO:0000256" key="1">
    <source>
        <dbReference type="SAM" id="MobiDB-lite"/>
    </source>
</evidence>
<dbReference type="Proteomes" id="UP000646827">
    <property type="component" value="Unassembled WGS sequence"/>
</dbReference>
<organism evidence="2 3">
    <name type="scientific">Circinella minor</name>
    <dbReference type="NCBI Taxonomy" id="1195481"/>
    <lineage>
        <taxon>Eukaryota</taxon>
        <taxon>Fungi</taxon>
        <taxon>Fungi incertae sedis</taxon>
        <taxon>Mucoromycota</taxon>
        <taxon>Mucoromycotina</taxon>
        <taxon>Mucoromycetes</taxon>
        <taxon>Mucorales</taxon>
        <taxon>Lichtheimiaceae</taxon>
        <taxon>Circinella</taxon>
    </lineage>
</organism>
<gene>
    <name evidence="2" type="ORF">INT45_002656</name>
</gene>
<feature type="region of interest" description="Disordered" evidence="1">
    <location>
        <begin position="13"/>
        <end position="46"/>
    </location>
</feature>
<evidence type="ECO:0000313" key="2">
    <source>
        <dbReference type="EMBL" id="KAG2216522.1"/>
    </source>
</evidence>
<proteinExistence type="predicted"/>
<keyword evidence="3" id="KW-1185">Reference proteome</keyword>
<name>A0A8H7RUL9_9FUNG</name>
<feature type="compositionally biased region" description="Low complexity" evidence="1">
    <location>
        <begin position="14"/>
        <end position="45"/>
    </location>
</feature>
<dbReference type="EMBL" id="JAEPRB010000393">
    <property type="protein sequence ID" value="KAG2216522.1"/>
    <property type="molecule type" value="Genomic_DNA"/>
</dbReference>